<feature type="signal peptide" evidence="7">
    <location>
        <begin position="1"/>
        <end position="26"/>
    </location>
</feature>
<evidence type="ECO:0000256" key="5">
    <source>
        <dbReference type="ARBA" id="ARBA00023004"/>
    </source>
</evidence>
<evidence type="ECO:0000256" key="1">
    <source>
        <dbReference type="ARBA" id="ARBA00022448"/>
    </source>
</evidence>
<protein>
    <recommendedName>
        <fullName evidence="8">Cytochrome c domain-containing protein</fullName>
    </recommendedName>
</protein>
<reference evidence="9" key="2">
    <citation type="submission" date="2020-09" db="EMBL/GenBank/DDBJ databases">
        <authorList>
            <person name="Sun Q."/>
            <person name="Kim S."/>
        </authorList>
    </citation>
    <scope>NUCLEOTIDE SEQUENCE</scope>
    <source>
        <strain evidence="9">KCTC 42651</strain>
    </source>
</reference>
<keyword evidence="10" id="KW-1185">Reference proteome</keyword>
<dbReference type="SUPFAM" id="SSF46626">
    <property type="entry name" value="Cytochrome c"/>
    <property type="match status" value="1"/>
</dbReference>
<keyword evidence="4" id="KW-0249">Electron transport</keyword>
<keyword evidence="1" id="KW-0813">Transport</keyword>
<feature type="domain" description="Cytochrome c" evidence="8">
    <location>
        <begin position="190"/>
        <end position="278"/>
    </location>
</feature>
<keyword evidence="3 6" id="KW-0479">Metal-binding</keyword>
<keyword evidence="7" id="KW-0732">Signal</keyword>
<sequence>MPALRLATRLLTVLAALALSVPAANADPGTLTVVAADGTSHSFAAAALLARPDVETLRAPDDPAYGAASPAYRAIPLAKVMAGLPVAGADVLKAVALDGFVAQLPAGKALNADPAGAVAYLAIEDPDRPWPKLPGKDVSAGPFYVVWAHPKRSGIGPEAWPYQTARLELTSSVASRYPEILVDPALAADHPARRGQEVFVDNCFVCHRMNGGGEASIGPDLNLPMNPTEYFQAAALRTYIRDPKAVRDWDGQAMPGFGPGTIGDADLDALIGYLGHMTGRR</sequence>
<evidence type="ECO:0000259" key="8">
    <source>
        <dbReference type="PROSITE" id="PS51007"/>
    </source>
</evidence>
<dbReference type="Gene3D" id="1.10.760.10">
    <property type="entry name" value="Cytochrome c-like domain"/>
    <property type="match status" value="1"/>
</dbReference>
<dbReference type="AlphaFoldDB" id="A0A919CQR0"/>
<evidence type="ECO:0000313" key="9">
    <source>
        <dbReference type="EMBL" id="GHD56418.1"/>
    </source>
</evidence>
<dbReference type="InterPro" id="IPR036909">
    <property type="entry name" value="Cyt_c-like_dom_sf"/>
</dbReference>
<keyword evidence="2 6" id="KW-0349">Heme</keyword>
<keyword evidence="5 6" id="KW-0408">Iron</keyword>
<evidence type="ECO:0000256" key="3">
    <source>
        <dbReference type="ARBA" id="ARBA00022723"/>
    </source>
</evidence>
<proteinExistence type="predicted"/>
<evidence type="ECO:0000256" key="7">
    <source>
        <dbReference type="SAM" id="SignalP"/>
    </source>
</evidence>
<accession>A0A919CQR0</accession>
<dbReference type="GO" id="GO:0009055">
    <property type="term" value="F:electron transfer activity"/>
    <property type="evidence" value="ECO:0007669"/>
    <property type="project" value="InterPro"/>
</dbReference>
<evidence type="ECO:0000256" key="6">
    <source>
        <dbReference type="PROSITE-ProRule" id="PRU00433"/>
    </source>
</evidence>
<dbReference type="PANTHER" id="PTHR37823:SF1">
    <property type="entry name" value="CYTOCHROME C-553-LIKE"/>
    <property type="match status" value="1"/>
</dbReference>
<gene>
    <name evidence="9" type="ORF">GCM10017083_36310</name>
</gene>
<evidence type="ECO:0000256" key="2">
    <source>
        <dbReference type="ARBA" id="ARBA00022617"/>
    </source>
</evidence>
<dbReference type="GO" id="GO:0046872">
    <property type="term" value="F:metal ion binding"/>
    <property type="evidence" value="ECO:0007669"/>
    <property type="project" value="UniProtKB-KW"/>
</dbReference>
<comment type="caution">
    <text evidence="9">The sequence shown here is derived from an EMBL/GenBank/DDBJ whole genome shotgun (WGS) entry which is preliminary data.</text>
</comment>
<organism evidence="9 10">
    <name type="scientific">Thalassobaculum fulvum</name>
    <dbReference type="NCBI Taxonomy" id="1633335"/>
    <lineage>
        <taxon>Bacteria</taxon>
        <taxon>Pseudomonadati</taxon>
        <taxon>Pseudomonadota</taxon>
        <taxon>Alphaproteobacteria</taxon>
        <taxon>Rhodospirillales</taxon>
        <taxon>Thalassobaculaceae</taxon>
        <taxon>Thalassobaculum</taxon>
    </lineage>
</organism>
<evidence type="ECO:0000313" key="10">
    <source>
        <dbReference type="Proteomes" id="UP000630353"/>
    </source>
</evidence>
<dbReference type="RefSeq" id="WP_189992265.1">
    <property type="nucleotide sequence ID" value="NZ_BMZS01000009.1"/>
</dbReference>
<dbReference type="Pfam" id="PF00034">
    <property type="entry name" value="Cytochrom_C"/>
    <property type="match status" value="1"/>
</dbReference>
<dbReference type="GO" id="GO:0020037">
    <property type="term" value="F:heme binding"/>
    <property type="evidence" value="ECO:0007669"/>
    <property type="project" value="InterPro"/>
</dbReference>
<name>A0A919CQR0_9PROT</name>
<reference evidence="9" key="1">
    <citation type="journal article" date="2014" name="Int. J. Syst. Evol. Microbiol.">
        <title>Complete genome sequence of Corynebacterium casei LMG S-19264T (=DSM 44701T), isolated from a smear-ripened cheese.</title>
        <authorList>
            <consortium name="US DOE Joint Genome Institute (JGI-PGF)"/>
            <person name="Walter F."/>
            <person name="Albersmeier A."/>
            <person name="Kalinowski J."/>
            <person name="Ruckert C."/>
        </authorList>
    </citation>
    <scope>NUCLEOTIDE SEQUENCE</scope>
    <source>
        <strain evidence="9">KCTC 42651</strain>
    </source>
</reference>
<dbReference type="EMBL" id="BMZS01000009">
    <property type="protein sequence ID" value="GHD56418.1"/>
    <property type="molecule type" value="Genomic_DNA"/>
</dbReference>
<dbReference type="PROSITE" id="PS51007">
    <property type="entry name" value="CYTC"/>
    <property type="match status" value="1"/>
</dbReference>
<feature type="chain" id="PRO_5037540955" description="Cytochrome c domain-containing protein" evidence="7">
    <location>
        <begin position="27"/>
        <end position="281"/>
    </location>
</feature>
<dbReference type="Proteomes" id="UP000630353">
    <property type="component" value="Unassembled WGS sequence"/>
</dbReference>
<evidence type="ECO:0000256" key="4">
    <source>
        <dbReference type="ARBA" id="ARBA00022982"/>
    </source>
</evidence>
<dbReference type="InterPro" id="IPR051811">
    <property type="entry name" value="Cytochrome_c550/c551-like"/>
</dbReference>
<dbReference type="InterPro" id="IPR009056">
    <property type="entry name" value="Cyt_c-like_dom"/>
</dbReference>
<dbReference type="PANTHER" id="PTHR37823">
    <property type="entry name" value="CYTOCHROME C-553-LIKE"/>
    <property type="match status" value="1"/>
</dbReference>